<evidence type="ECO:0000256" key="2">
    <source>
        <dbReference type="HAMAP-Rule" id="MF_00612"/>
    </source>
</evidence>
<evidence type="ECO:0000313" key="4">
    <source>
        <dbReference type="EMBL" id="TIC83734.1"/>
    </source>
</evidence>
<dbReference type="AlphaFoldDB" id="A0A4T0UX87"/>
<dbReference type="InterPro" id="IPR048469">
    <property type="entry name" value="YchJ-like_M"/>
</dbReference>
<sequence length="132" mass="14240">MKKREKSAACPCGSGLLLSVCCAPRLAGERAAETAEALMRSRYTAYAIGDEAYLLASWHPSTRPDSLDLAADPVKWVGLSIESCTDGQAADSTGRVRFVARYKAGGRAGRLAEDSSFVREDGRWYYVDGEVA</sequence>
<dbReference type="InterPro" id="IPR023006">
    <property type="entry name" value="YchJ-like"/>
</dbReference>
<reference evidence="4 5" key="1">
    <citation type="submission" date="2019-04" db="EMBL/GenBank/DDBJ databases">
        <title>Crenobacter sp. nov.</title>
        <authorList>
            <person name="Shi S."/>
        </authorList>
    </citation>
    <scope>NUCLEOTIDE SEQUENCE [LARGE SCALE GENOMIC DNA]</scope>
    <source>
        <strain evidence="4 5">GY 70310</strain>
    </source>
</reference>
<accession>A0A4T0UX87</accession>
<dbReference type="InterPro" id="IPR004027">
    <property type="entry name" value="SEC_C_motif"/>
</dbReference>
<evidence type="ECO:0000259" key="3">
    <source>
        <dbReference type="Pfam" id="PF17775"/>
    </source>
</evidence>
<dbReference type="Gene3D" id="3.10.450.50">
    <property type="match status" value="1"/>
</dbReference>
<dbReference type="Pfam" id="PF02810">
    <property type="entry name" value="SEC-C"/>
    <property type="match status" value="1"/>
</dbReference>
<evidence type="ECO:0000313" key="5">
    <source>
        <dbReference type="Proteomes" id="UP000308891"/>
    </source>
</evidence>
<dbReference type="Proteomes" id="UP000308891">
    <property type="component" value="Unassembled WGS sequence"/>
</dbReference>
<keyword evidence="5" id="KW-1185">Reference proteome</keyword>
<evidence type="ECO:0000256" key="1">
    <source>
        <dbReference type="ARBA" id="ARBA00010839"/>
    </source>
</evidence>
<name>A0A4T0UX87_9NEIS</name>
<dbReference type="OrthoDB" id="21421at2"/>
<dbReference type="Pfam" id="PF17775">
    <property type="entry name" value="YchJ_M-like"/>
    <property type="match status" value="1"/>
</dbReference>
<dbReference type="SUPFAM" id="SSF54427">
    <property type="entry name" value="NTF2-like"/>
    <property type="match status" value="1"/>
</dbReference>
<proteinExistence type="inferred from homology"/>
<dbReference type="EMBL" id="STGJ01000006">
    <property type="protein sequence ID" value="TIC83734.1"/>
    <property type="molecule type" value="Genomic_DNA"/>
</dbReference>
<dbReference type="RefSeq" id="WP_136552314.1">
    <property type="nucleotide sequence ID" value="NZ_STGJ01000006.1"/>
</dbReference>
<comment type="caution">
    <text evidence="4">The sequence shown here is derived from an EMBL/GenBank/DDBJ whole genome shotgun (WGS) entry which is preliminary data.</text>
</comment>
<organism evidence="4 5">
    <name type="scientific">Crenobacter intestini</name>
    <dbReference type="NCBI Taxonomy" id="2563443"/>
    <lineage>
        <taxon>Bacteria</taxon>
        <taxon>Pseudomonadati</taxon>
        <taxon>Pseudomonadota</taxon>
        <taxon>Betaproteobacteria</taxon>
        <taxon>Neisseriales</taxon>
        <taxon>Neisseriaceae</taxon>
        <taxon>Crenobacter</taxon>
    </lineage>
</organism>
<comment type="similarity">
    <text evidence="1 2">Belongs to the UPF0225 family.</text>
</comment>
<dbReference type="InterPro" id="IPR032710">
    <property type="entry name" value="NTF2-like_dom_sf"/>
</dbReference>
<feature type="domain" description="YchJ-like middle NTF2-like" evidence="3">
    <location>
        <begin position="34"/>
        <end position="129"/>
    </location>
</feature>
<protein>
    <recommendedName>
        <fullName evidence="2">UPF0225 protein E5K04_06865</fullName>
    </recommendedName>
</protein>
<dbReference type="HAMAP" id="MF_00612">
    <property type="entry name" value="UPF0225"/>
    <property type="match status" value="1"/>
</dbReference>
<gene>
    <name evidence="4" type="ORF">E5K04_06865</name>
</gene>